<dbReference type="Gene3D" id="3.40.1760.10">
    <property type="entry name" value="YfbM-like super family"/>
    <property type="match status" value="1"/>
</dbReference>
<name>A0A1Q2CBQ0_9ACTN</name>
<dbReference type="STRING" id="1610493.RPIT_00785"/>
<sequence length="149" mass="16259">MGMLATFTPIPAGCVDDVVEDPSLIERDYADVAVDCDKAWQGIHFLLTGSDWEGDPPLSLMIMGGRELTDDGVRLLSSDEVQQVAATLPMEEVLRARFDPQRMNQLDIYPGIWSEGDAACDYLLEHYGPLADLFRDAAGRGDAIAISIA</sequence>
<dbReference type="RefSeq" id="WP_162274455.1">
    <property type="nucleotide sequence ID" value="NZ_CP019605.1"/>
</dbReference>
<gene>
    <name evidence="1" type="ORF">RPIT_00785</name>
</gene>
<evidence type="ECO:0000313" key="2">
    <source>
        <dbReference type="Proteomes" id="UP000188324"/>
    </source>
</evidence>
<dbReference type="EMBL" id="CP019605">
    <property type="protein sequence ID" value="AQP43532.1"/>
    <property type="molecule type" value="Genomic_DNA"/>
</dbReference>
<dbReference type="KEGG" id="tfl:RPIT_00785"/>
<reference evidence="1 2" key="1">
    <citation type="journal article" date="2016" name="Int. J. Syst. Evol. Microbiol.">
        <title>Tessaracoccus flavus sp. nov., isolated from the drainage system of a lindane-producing factory.</title>
        <authorList>
            <person name="Kumari R."/>
            <person name="Singh P."/>
            <person name="Schumann P."/>
            <person name="Lal R."/>
        </authorList>
    </citation>
    <scope>NUCLEOTIDE SEQUENCE [LARGE SCALE GENOMIC DNA]</scope>
    <source>
        <strain evidence="1 2">RP1T</strain>
    </source>
</reference>
<dbReference type="Pfam" id="PF08974">
    <property type="entry name" value="DUF1877"/>
    <property type="match status" value="1"/>
</dbReference>
<organism evidence="1 2">
    <name type="scientific">Tessaracoccus flavus</name>
    <dbReference type="NCBI Taxonomy" id="1610493"/>
    <lineage>
        <taxon>Bacteria</taxon>
        <taxon>Bacillati</taxon>
        <taxon>Actinomycetota</taxon>
        <taxon>Actinomycetes</taxon>
        <taxon>Propionibacteriales</taxon>
        <taxon>Propionibacteriaceae</taxon>
        <taxon>Tessaracoccus</taxon>
    </lineage>
</organism>
<keyword evidence="2" id="KW-1185">Reference proteome</keyword>
<dbReference type="InterPro" id="IPR035944">
    <property type="entry name" value="YfbM-like_sf"/>
</dbReference>
<accession>A0A1Q2CBQ0</accession>
<dbReference type="InterPro" id="IPR015068">
    <property type="entry name" value="DUF1877"/>
</dbReference>
<evidence type="ECO:0000313" key="1">
    <source>
        <dbReference type="EMBL" id="AQP43532.1"/>
    </source>
</evidence>
<dbReference type="Proteomes" id="UP000188324">
    <property type="component" value="Chromosome"/>
</dbReference>
<dbReference type="SUPFAM" id="SSF111069">
    <property type="entry name" value="Hypothetical protein yfbM"/>
    <property type="match status" value="1"/>
</dbReference>
<dbReference type="AlphaFoldDB" id="A0A1Q2CBQ0"/>
<proteinExistence type="predicted"/>
<protein>
    <submittedName>
        <fullName evidence="1">Uncharacterized protein</fullName>
    </submittedName>
</protein>